<reference evidence="1" key="1">
    <citation type="journal article" date="2015" name="Nature">
        <title>Complex archaea that bridge the gap between prokaryotes and eukaryotes.</title>
        <authorList>
            <person name="Spang A."/>
            <person name="Saw J.H."/>
            <person name="Jorgensen S.L."/>
            <person name="Zaremba-Niedzwiedzka K."/>
            <person name="Martijn J."/>
            <person name="Lind A.E."/>
            <person name="van Eijk R."/>
            <person name="Schleper C."/>
            <person name="Guy L."/>
            <person name="Ettema T.J."/>
        </authorList>
    </citation>
    <scope>NUCLEOTIDE SEQUENCE</scope>
</reference>
<protein>
    <submittedName>
        <fullName evidence="1">Uncharacterized protein</fullName>
    </submittedName>
</protein>
<evidence type="ECO:0000313" key="1">
    <source>
        <dbReference type="EMBL" id="KKM63663.1"/>
    </source>
</evidence>
<proteinExistence type="predicted"/>
<accession>A0A0F9J239</accession>
<dbReference type="AlphaFoldDB" id="A0A0F9J239"/>
<organism evidence="1">
    <name type="scientific">marine sediment metagenome</name>
    <dbReference type="NCBI Taxonomy" id="412755"/>
    <lineage>
        <taxon>unclassified sequences</taxon>
        <taxon>metagenomes</taxon>
        <taxon>ecological metagenomes</taxon>
    </lineage>
</organism>
<gene>
    <name evidence="1" type="ORF">LCGC14_1509230</name>
</gene>
<dbReference type="EMBL" id="LAZR01011058">
    <property type="protein sequence ID" value="KKM63663.1"/>
    <property type="molecule type" value="Genomic_DNA"/>
</dbReference>
<comment type="caution">
    <text evidence="1">The sequence shown here is derived from an EMBL/GenBank/DDBJ whole genome shotgun (WGS) entry which is preliminary data.</text>
</comment>
<name>A0A0F9J239_9ZZZZ</name>
<sequence>MVKYNFVHDEETKAKLDNTTIEIQFDLYNEAKTVRILDFSQLYEEINPARICINGSLLTSVNYSADLVVKYTSNHSGNVYVNEYYNILGQVIGNSTVPRNINLYSLLDADSTEFQLTFRDSTLAFAPNVLVYLYRQYIADNDFKVVEVPLTDSNGQTVLHMVRNDIVYNLVMVHADGTILATFNKIIAFCQDFTIGSCSIQLNARAEGDTVYDYTDDLGISYTTPTYSNLTKLVSFSFISTDLSTKTVSIEIIKDTNFGNRTACENSLTSSTGTITCNVSHKTSTS</sequence>